<reference evidence="1" key="1">
    <citation type="submission" date="2015-06" db="UniProtKB">
        <authorList>
            <consortium name="EnsemblPlants"/>
        </authorList>
    </citation>
    <scope>IDENTIFICATION</scope>
</reference>
<dbReference type="AlphaFoldDB" id="M8B4Y0"/>
<evidence type="ECO:0008006" key="2">
    <source>
        <dbReference type="Google" id="ProtNLM"/>
    </source>
</evidence>
<organism evidence="1">
    <name type="scientific">Aegilops tauschii</name>
    <name type="common">Tausch's goatgrass</name>
    <name type="synonym">Aegilops squarrosa</name>
    <dbReference type="NCBI Taxonomy" id="37682"/>
    <lineage>
        <taxon>Eukaryota</taxon>
        <taxon>Viridiplantae</taxon>
        <taxon>Streptophyta</taxon>
        <taxon>Embryophyta</taxon>
        <taxon>Tracheophyta</taxon>
        <taxon>Spermatophyta</taxon>
        <taxon>Magnoliopsida</taxon>
        <taxon>Liliopsida</taxon>
        <taxon>Poales</taxon>
        <taxon>Poaceae</taxon>
        <taxon>BOP clade</taxon>
        <taxon>Pooideae</taxon>
        <taxon>Triticodae</taxon>
        <taxon>Triticeae</taxon>
        <taxon>Triticinae</taxon>
        <taxon>Aegilops</taxon>
    </lineage>
</organism>
<sequence length="264" mass="29348">MDALELRFGQYVLLATAVGDGKQAVTPVAMLATLRQHCGVVPSEVVIEGACPPHDLWLTFSTEEKCSAVLLSSMKIKCCRRWIQFSRWCRMVRAQPGALKYKSKLGFEGLPNQAWTTASVTDVLQQLGGELIEILPPASRRELEVMAWLRDPSFVGKVVTVEIPEPKLVEIRKPKLTNKPPDSMDEYEAMQFELGDYGPSSPRKKNSLLYPVICHMKEVVDRGPLLAEGLPDEWLPAEGKDLTRKRIFKTVLGKIDGTDGAEGV</sequence>
<protein>
    <recommendedName>
        <fullName evidence="2">DUF4283 domain-containing protein</fullName>
    </recommendedName>
</protein>
<accession>M8B4Y0</accession>
<evidence type="ECO:0000313" key="1">
    <source>
        <dbReference type="EnsemblPlants" id="EMT09056"/>
    </source>
</evidence>
<dbReference type="InterPro" id="IPR053253">
    <property type="entry name" value="Sex_diff_modulator"/>
</dbReference>
<proteinExistence type="predicted"/>
<dbReference type="PANTHER" id="PTHR33087:SF40">
    <property type="entry name" value="GENOME ASSEMBLY, CHROMOSOME: II"/>
    <property type="match status" value="1"/>
</dbReference>
<dbReference type="EnsemblPlants" id="EMT09056">
    <property type="protein sequence ID" value="EMT09056"/>
    <property type="gene ID" value="F775_52548"/>
</dbReference>
<dbReference type="PANTHER" id="PTHR33087">
    <property type="entry name" value="OS07G0539200 PROTEIN"/>
    <property type="match status" value="1"/>
</dbReference>
<name>M8B4Y0_AEGTA</name>